<comment type="caution">
    <text evidence="4">The sequence shown here is derived from an EMBL/GenBank/DDBJ whole genome shotgun (WGS) entry which is preliminary data.</text>
</comment>
<dbReference type="PANTHER" id="PTHR30244">
    <property type="entry name" value="TRANSAMINASE"/>
    <property type="match status" value="1"/>
</dbReference>
<gene>
    <name evidence="4" type="ORF">JQC93_15010</name>
</gene>
<dbReference type="InterPro" id="IPR000653">
    <property type="entry name" value="DegT/StrS_aminotransferase"/>
</dbReference>
<keyword evidence="4" id="KW-0808">Transferase</keyword>
<evidence type="ECO:0000256" key="3">
    <source>
        <dbReference type="RuleBase" id="RU004508"/>
    </source>
</evidence>
<keyword evidence="1 3" id="KW-0663">Pyridoxal phosphate</keyword>
<dbReference type="PIRSF" id="PIRSF000390">
    <property type="entry name" value="PLP_StrS"/>
    <property type="match status" value="1"/>
</dbReference>
<evidence type="ECO:0000256" key="1">
    <source>
        <dbReference type="ARBA" id="ARBA00022898"/>
    </source>
</evidence>
<sequence length="368" mass="40985">MPKFLDLKSINAQYRQELIDACTRVIDSGWYIMGTELTQFEQEFAAFCGTKHAIGVANGLDALTLVLRAWKELGFIESGDEVIVPANTYIASLLAITENELTPVLVEPDEHSYNLRGTTVEAAITSKTKVILPVHLYGLISPMDELCTIAKKHNLLVLEDCAQAHGASINGKKAGSWGNASGFSFYPGKNLGALGDGGAITTDDDQLAEVLMALRNYGSVQKYENEYKGVNSRLDEIQAAMLRTKLNHLASDTHKRQHIAQRYSNEIDNHLVALPKWSNNEHHVFHLFVVRVKDRAHFMQFLLSHDVQVSIHYPIPPHKQKAYQEFGHQSLPLTETIHAEIVSLPIDPTLSESDVTDIINLINGYQQC</sequence>
<name>A0ABS2HMC2_9VIBR</name>
<evidence type="ECO:0000313" key="4">
    <source>
        <dbReference type="EMBL" id="MBM7037717.1"/>
    </source>
</evidence>
<keyword evidence="4" id="KW-0032">Aminotransferase</keyword>
<dbReference type="PANTHER" id="PTHR30244:SF36">
    <property type="entry name" value="3-OXO-GLUCOSE-6-PHOSPHATE:GLUTAMATE AMINOTRANSFERASE"/>
    <property type="match status" value="1"/>
</dbReference>
<dbReference type="RefSeq" id="WP_205159225.1">
    <property type="nucleotide sequence ID" value="NZ_JAFEUM010000006.1"/>
</dbReference>
<dbReference type="Pfam" id="PF01041">
    <property type="entry name" value="DegT_DnrJ_EryC1"/>
    <property type="match status" value="1"/>
</dbReference>
<evidence type="ECO:0000256" key="2">
    <source>
        <dbReference type="ARBA" id="ARBA00037999"/>
    </source>
</evidence>
<dbReference type="GO" id="GO:0008483">
    <property type="term" value="F:transaminase activity"/>
    <property type="evidence" value="ECO:0007669"/>
    <property type="project" value="UniProtKB-KW"/>
</dbReference>
<reference evidence="4 5" key="1">
    <citation type="submission" date="2021-02" db="EMBL/GenBank/DDBJ databases">
        <authorList>
            <person name="Park J.-S."/>
        </authorList>
    </citation>
    <scope>NUCLEOTIDE SEQUENCE [LARGE SCALE GENOMIC DNA]</scope>
    <source>
        <strain evidence="4 5">188UL20-2</strain>
    </source>
</reference>
<dbReference type="InterPro" id="IPR015422">
    <property type="entry name" value="PyrdxlP-dep_Trfase_small"/>
</dbReference>
<dbReference type="Gene3D" id="3.40.640.10">
    <property type="entry name" value="Type I PLP-dependent aspartate aminotransferase-like (Major domain)"/>
    <property type="match status" value="1"/>
</dbReference>
<keyword evidence="5" id="KW-1185">Reference proteome</keyword>
<proteinExistence type="inferred from homology"/>
<dbReference type="Gene3D" id="3.90.1150.10">
    <property type="entry name" value="Aspartate Aminotransferase, domain 1"/>
    <property type="match status" value="1"/>
</dbReference>
<dbReference type="InterPro" id="IPR015424">
    <property type="entry name" value="PyrdxlP-dep_Trfase"/>
</dbReference>
<organism evidence="4 5">
    <name type="scientific">Vibrio ulleungensis</name>
    <dbReference type="NCBI Taxonomy" id="2807619"/>
    <lineage>
        <taxon>Bacteria</taxon>
        <taxon>Pseudomonadati</taxon>
        <taxon>Pseudomonadota</taxon>
        <taxon>Gammaproteobacteria</taxon>
        <taxon>Vibrionales</taxon>
        <taxon>Vibrionaceae</taxon>
        <taxon>Vibrio</taxon>
    </lineage>
</organism>
<dbReference type="CDD" id="cd00616">
    <property type="entry name" value="AHBA_syn"/>
    <property type="match status" value="1"/>
</dbReference>
<dbReference type="InterPro" id="IPR015421">
    <property type="entry name" value="PyrdxlP-dep_Trfase_major"/>
</dbReference>
<comment type="similarity">
    <text evidence="2 3">Belongs to the DegT/DnrJ/EryC1 family.</text>
</comment>
<accession>A0ABS2HMC2</accession>
<evidence type="ECO:0000313" key="5">
    <source>
        <dbReference type="Proteomes" id="UP000809621"/>
    </source>
</evidence>
<dbReference type="SUPFAM" id="SSF53383">
    <property type="entry name" value="PLP-dependent transferases"/>
    <property type="match status" value="1"/>
</dbReference>
<dbReference type="EMBL" id="JAFEUM010000006">
    <property type="protein sequence ID" value="MBM7037717.1"/>
    <property type="molecule type" value="Genomic_DNA"/>
</dbReference>
<protein>
    <submittedName>
        <fullName evidence="4">DegT/DnrJ/EryC1/StrS family aminotransferase</fullName>
    </submittedName>
</protein>
<dbReference type="Proteomes" id="UP000809621">
    <property type="component" value="Unassembled WGS sequence"/>
</dbReference>